<feature type="compositionally biased region" description="Pro residues" evidence="11">
    <location>
        <begin position="84"/>
        <end position="97"/>
    </location>
</feature>
<dbReference type="NCBIfam" id="TIGR01494">
    <property type="entry name" value="ATPase_P-type"/>
    <property type="match status" value="1"/>
</dbReference>
<dbReference type="PROSITE" id="PS50846">
    <property type="entry name" value="HMA_2"/>
    <property type="match status" value="1"/>
</dbReference>
<dbReference type="Gene3D" id="3.40.1110.10">
    <property type="entry name" value="Calcium-transporting ATPase, cytoplasmic domain N"/>
    <property type="match status" value="1"/>
</dbReference>
<keyword evidence="14" id="KW-1185">Reference proteome</keyword>
<comment type="subcellular location">
    <subcellularLocation>
        <location evidence="1">Cell membrane</location>
        <topology evidence="1">Multi-pass membrane protein</topology>
    </subcellularLocation>
</comment>
<feature type="transmembrane region" description="Helical" evidence="10">
    <location>
        <begin position="245"/>
        <end position="263"/>
    </location>
</feature>
<keyword evidence="9 10" id="KW-0472">Membrane</keyword>
<dbReference type="Proteomes" id="UP001595871">
    <property type="component" value="Unassembled WGS sequence"/>
</dbReference>
<dbReference type="PROSITE" id="PS01047">
    <property type="entry name" value="HMA_1"/>
    <property type="match status" value="1"/>
</dbReference>
<proteinExistence type="inferred from homology"/>
<dbReference type="Pfam" id="PF00122">
    <property type="entry name" value="E1-E2_ATPase"/>
    <property type="match status" value="1"/>
</dbReference>
<dbReference type="InterPro" id="IPR006121">
    <property type="entry name" value="HMA_dom"/>
</dbReference>
<protein>
    <submittedName>
        <fullName evidence="13">Heavy metal translocating P-type ATPase</fullName>
    </submittedName>
</protein>
<dbReference type="InterPro" id="IPR018303">
    <property type="entry name" value="ATPase_P-typ_P_site"/>
</dbReference>
<dbReference type="SUPFAM" id="SSF55008">
    <property type="entry name" value="HMA, heavy metal-associated domain"/>
    <property type="match status" value="1"/>
</dbReference>
<feature type="transmembrane region" description="Helical" evidence="10">
    <location>
        <begin position="165"/>
        <end position="184"/>
    </location>
</feature>
<name>A0ABV8N4N5_9ACTN</name>
<dbReference type="InterPro" id="IPR027256">
    <property type="entry name" value="P-typ_ATPase_IB"/>
</dbReference>
<keyword evidence="8 10" id="KW-1133">Transmembrane helix</keyword>
<feature type="region of interest" description="Disordered" evidence="11">
    <location>
        <begin position="76"/>
        <end position="127"/>
    </location>
</feature>
<dbReference type="SUPFAM" id="SSF56784">
    <property type="entry name" value="HAD-like"/>
    <property type="match status" value="1"/>
</dbReference>
<dbReference type="NCBIfam" id="TIGR01525">
    <property type="entry name" value="ATPase-IB_hvy"/>
    <property type="match status" value="1"/>
</dbReference>
<keyword evidence="7" id="KW-1278">Translocase</keyword>
<evidence type="ECO:0000256" key="10">
    <source>
        <dbReference type="RuleBase" id="RU362081"/>
    </source>
</evidence>
<evidence type="ECO:0000256" key="11">
    <source>
        <dbReference type="SAM" id="MobiDB-lite"/>
    </source>
</evidence>
<sequence length="787" mass="80870">MAGTTTADAPAAETSEAELTIGGMTCASCAARVEKKLNRMDGVTTATVNYATEKARVRFAAGTTLDDLVATVERTGYTAQPVPRAAPAPPPAAPGPRPDTSASRASTPGEEPGAAEDDRTTTQDAADRGAADALAALRQRLLVSVALAVPVVLMAMVPVLQFDNWQWLSLTLAAPVVVWGGLPFHRATWTNLKHGAATMDTLVSVGTLAAFGWSVWALFLGDAGMAGMRHGFEATVSRSDPSSTIYLEVAAGVITFILLGRYLEARSKRRAGSALRALMHLGAKDVTVLRDGREVRVPVGRLAVGDHFVVRPGEKIATDGTVVEGSSAVDASMLTGESVPVDTAPGDFVAGATLNVSGRLVVEATRVGADTQLARMAKLVEDAQSGKAAAQRLADRVSAVFVPVVLLIALGTLVTWLLVTDDVTASFTAAVAVLIIACPCALGLATPTALMVGTGRGAQLGILIKGPEVLETTRRADTVVLDKTGTITTGRMTLGAVHTAAGTTEADLLRLAGALEHASEHPIAQAVAAGAADRIAGELPAPGSFTNVPGLGVRGTVEGREVLAGRPKLLADAGIDLPPSLSDAMTDAASQGRTAIAVAWDGAARGVLEVADAVKDSSADAVAELRALGLRPILLTGDNQAVADAVARAVGIDEVYAEVMPEDKVDVVRRLQSEGRSVAMVGDGVNDAAALAVADLGLSMGTGTDAAIEAGDLTLVRGDLKVAADAIRLSRRTLSTIRSNLFWAFGYNVAALPLAAFGLLSPMIAGAAMAFSSVFVVTNSLRLRSFT</sequence>
<keyword evidence="10" id="KW-1003">Cell membrane</keyword>
<evidence type="ECO:0000256" key="6">
    <source>
        <dbReference type="ARBA" id="ARBA00022840"/>
    </source>
</evidence>
<evidence type="ECO:0000256" key="2">
    <source>
        <dbReference type="ARBA" id="ARBA00006024"/>
    </source>
</evidence>
<gene>
    <name evidence="13" type="ORF">ACFO3R_11085</name>
</gene>
<dbReference type="InterPro" id="IPR008250">
    <property type="entry name" value="ATPase_P-typ_transduc_dom_A_sf"/>
</dbReference>
<dbReference type="PANTHER" id="PTHR43520:SF8">
    <property type="entry name" value="P-TYPE CU(+) TRANSPORTER"/>
    <property type="match status" value="1"/>
</dbReference>
<evidence type="ECO:0000256" key="7">
    <source>
        <dbReference type="ARBA" id="ARBA00022967"/>
    </source>
</evidence>
<evidence type="ECO:0000256" key="9">
    <source>
        <dbReference type="ARBA" id="ARBA00023136"/>
    </source>
</evidence>
<dbReference type="SFLD" id="SFLDS00003">
    <property type="entry name" value="Haloacid_Dehalogenase"/>
    <property type="match status" value="1"/>
</dbReference>
<evidence type="ECO:0000256" key="3">
    <source>
        <dbReference type="ARBA" id="ARBA00022692"/>
    </source>
</evidence>
<comment type="caution">
    <text evidence="13">The sequence shown here is derived from an EMBL/GenBank/DDBJ whole genome shotgun (WGS) entry which is preliminary data.</text>
</comment>
<evidence type="ECO:0000256" key="8">
    <source>
        <dbReference type="ARBA" id="ARBA00022989"/>
    </source>
</evidence>
<feature type="transmembrane region" description="Helical" evidence="10">
    <location>
        <begin position="740"/>
        <end position="757"/>
    </location>
</feature>
<dbReference type="InterPro" id="IPR036412">
    <property type="entry name" value="HAD-like_sf"/>
</dbReference>
<evidence type="ECO:0000256" key="1">
    <source>
        <dbReference type="ARBA" id="ARBA00004651"/>
    </source>
</evidence>
<dbReference type="Gene3D" id="2.70.150.10">
    <property type="entry name" value="Calcium-transporting ATPase, cytoplasmic transduction domain A"/>
    <property type="match status" value="1"/>
</dbReference>
<feature type="compositionally biased region" description="Basic and acidic residues" evidence="11">
    <location>
        <begin position="116"/>
        <end position="127"/>
    </location>
</feature>
<organism evidence="13 14">
    <name type="scientific">Streptomyces flavovirens</name>
    <dbReference type="NCBI Taxonomy" id="52258"/>
    <lineage>
        <taxon>Bacteria</taxon>
        <taxon>Bacillati</taxon>
        <taxon>Actinomycetota</taxon>
        <taxon>Actinomycetes</taxon>
        <taxon>Kitasatosporales</taxon>
        <taxon>Streptomycetaceae</taxon>
        <taxon>Streptomyces</taxon>
    </lineage>
</organism>
<evidence type="ECO:0000256" key="4">
    <source>
        <dbReference type="ARBA" id="ARBA00022723"/>
    </source>
</evidence>
<evidence type="ECO:0000313" key="13">
    <source>
        <dbReference type="EMBL" id="MFC4186919.1"/>
    </source>
</evidence>
<dbReference type="InterPro" id="IPR023299">
    <property type="entry name" value="ATPase_P-typ_cyto_dom_N"/>
</dbReference>
<dbReference type="InterPro" id="IPR023298">
    <property type="entry name" value="ATPase_P-typ_TM_dom_sf"/>
</dbReference>
<dbReference type="Pfam" id="PF00403">
    <property type="entry name" value="HMA"/>
    <property type="match status" value="1"/>
</dbReference>
<dbReference type="Pfam" id="PF00702">
    <property type="entry name" value="Hydrolase"/>
    <property type="match status" value="1"/>
</dbReference>
<evidence type="ECO:0000256" key="5">
    <source>
        <dbReference type="ARBA" id="ARBA00022741"/>
    </source>
</evidence>
<dbReference type="SUPFAM" id="SSF81653">
    <property type="entry name" value="Calcium ATPase, transduction domain A"/>
    <property type="match status" value="1"/>
</dbReference>
<dbReference type="InterPro" id="IPR059000">
    <property type="entry name" value="ATPase_P-type_domA"/>
</dbReference>
<dbReference type="PANTHER" id="PTHR43520">
    <property type="entry name" value="ATP7, ISOFORM B"/>
    <property type="match status" value="1"/>
</dbReference>
<feature type="transmembrane region" description="Helical" evidence="10">
    <location>
        <begin position="397"/>
        <end position="419"/>
    </location>
</feature>
<dbReference type="Gene3D" id="3.40.50.1000">
    <property type="entry name" value="HAD superfamily/HAD-like"/>
    <property type="match status" value="1"/>
</dbReference>
<dbReference type="SFLD" id="SFLDF00027">
    <property type="entry name" value="p-type_atpase"/>
    <property type="match status" value="1"/>
</dbReference>
<dbReference type="SUPFAM" id="SSF81665">
    <property type="entry name" value="Calcium ATPase, transmembrane domain M"/>
    <property type="match status" value="1"/>
</dbReference>
<evidence type="ECO:0000313" key="14">
    <source>
        <dbReference type="Proteomes" id="UP001595871"/>
    </source>
</evidence>
<dbReference type="Gene3D" id="3.30.70.100">
    <property type="match status" value="1"/>
</dbReference>
<evidence type="ECO:0000259" key="12">
    <source>
        <dbReference type="PROSITE" id="PS50846"/>
    </source>
</evidence>
<dbReference type="EMBL" id="JBHSCF010000016">
    <property type="protein sequence ID" value="MFC4186919.1"/>
    <property type="molecule type" value="Genomic_DNA"/>
</dbReference>
<comment type="similarity">
    <text evidence="2 10">Belongs to the cation transport ATPase (P-type) (TC 3.A.3) family. Type IB subfamily.</text>
</comment>
<feature type="transmembrane region" description="Helical" evidence="10">
    <location>
        <begin position="196"/>
        <end position="219"/>
    </location>
</feature>
<dbReference type="NCBIfam" id="TIGR01511">
    <property type="entry name" value="ATPase-IB1_Cu"/>
    <property type="match status" value="1"/>
</dbReference>
<dbReference type="InterPro" id="IPR036163">
    <property type="entry name" value="HMA_dom_sf"/>
</dbReference>
<dbReference type="InterPro" id="IPR017969">
    <property type="entry name" value="Heavy-metal-associated_CS"/>
</dbReference>
<feature type="transmembrane region" description="Helical" evidence="10">
    <location>
        <begin position="141"/>
        <end position="159"/>
    </location>
</feature>
<keyword evidence="5 10" id="KW-0547">Nucleotide-binding</keyword>
<dbReference type="PRINTS" id="PR00119">
    <property type="entry name" value="CATATPASE"/>
</dbReference>
<dbReference type="PROSITE" id="PS00154">
    <property type="entry name" value="ATPASE_E1_E2"/>
    <property type="match status" value="1"/>
</dbReference>
<reference evidence="14" key="1">
    <citation type="journal article" date="2019" name="Int. J. Syst. Evol. Microbiol.">
        <title>The Global Catalogue of Microorganisms (GCM) 10K type strain sequencing project: providing services to taxonomists for standard genome sequencing and annotation.</title>
        <authorList>
            <consortium name="The Broad Institute Genomics Platform"/>
            <consortium name="The Broad Institute Genome Sequencing Center for Infectious Disease"/>
            <person name="Wu L."/>
            <person name="Ma J."/>
        </authorList>
    </citation>
    <scope>NUCLEOTIDE SEQUENCE [LARGE SCALE GENOMIC DNA]</scope>
    <source>
        <strain evidence="14">CCM 3243</strain>
    </source>
</reference>
<feature type="domain" description="HMA" evidence="12">
    <location>
        <begin position="15"/>
        <end position="80"/>
    </location>
</feature>
<dbReference type="InterPro" id="IPR001757">
    <property type="entry name" value="P_typ_ATPase"/>
</dbReference>
<dbReference type="RefSeq" id="WP_381580589.1">
    <property type="nucleotide sequence ID" value="NZ_JBHSCF010000016.1"/>
</dbReference>
<accession>A0ABV8N4N5</accession>
<dbReference type="InterPro" id="IPR023214">
    <property type="entry name" value="HAD_sf"/>
</dbReference>
<dbReference type="SFLD" id="SFLDG00002">
    <property type="entry name" value="C1.7:_P-type_atpase_like"/>
    <property type="match status" value="1"/>
</dbReference>
<keyword evidence="4 10" id="KW-0479">Metal-binding</keyword>
<keyword evidence="6 10" id="KW-0067">ATP-binding</keyword>
<dbReference type="CDD" id="cd00371">
    <property type="entry name" value="HMA"/>
    <property type="match status" value="1"/>
</dbReference>
<feature type="transmembrane region" description="Helical" evidence="10">
    <location>
        <begin position="763"/>
        <end position="781"/>
    </location>
</feature>
<feature type="transmembrane region" description="Helical" evidence="10">
    <location>
        <begin position="425"/>
        <end position="446"/>
    </location>
</feature>
<dbReference type="InterPro" id="IPR044492">
    <property type="entry name" value="P_typ_ATPase_HD_dom"/>
</dbReference>
<dbReference type="CDD" id="cd02094">
    <property type="entry name" value="P-type_ATPase_Cu-like"/>
    <property type="match status" value="1"/>
</dbReference>
<keyword evidence="3 10" id="KW-0812">Transmembrane</keyword>